<name>A0ABT8RGB4_9BACT</name>
<dbReference type="RefSeq" id="WP_302041942.1">
    <property type="nucleotide sequence ID" value="NZ_JAUKPO010000044.1"/>
</dbReference>
<gene>
    <name evidence="2" type="ORF">Q0590_33015</name>
</gene>
<keyword evidence="3" id="KW-1185">Reference proteome</keyword>
<evidence type="ECO:0000313" key="2">
    <source>
        <dbReference type="EMBL" id="MDO1451142.1"/>
    </source>
</evidence>
<comment type="caution">
    <text evidence="2">The sequence shown here is derived from an EMBL/GenBank/DDBJ whole genome shotgun (WGS) entry which is preliminary data.</text>
</comment>
<dbReference type="InterPro" id="IPR023090">
    <property type="entry name" value="UPF0702_alpha/beta_dom_sf"/>
</dbReference>
<dbReference type="Gene3D" id="3.30.240.20">
    <property type="entry name" value="bsu07140 like domains"/>
    <property type="match status" value="1"/>
</dbReference>
<protein>
    <recommendedName>
        <fullName evidence="1">YetF C-terminal domain-containing protein</fullName>
    </recommendedName>
</protein>
<dbReference type="Pfam" id="PF04239">
    <property type="entry name" value="DUF421"/>
    <property type="match status" value="1"/>
</dbReference>
<sequence length="49" mass="5519">MKAKPTLLVFKGEFLHKAMKDERVTEEEILAVLRSNKVTSLTEADAVVM</sequence>
<evidence type="ECO:0000259" key="1">
    <source>
        <dbReference type="Pfam" id="PF04239"/>
    </source>
</evidence>
<dbReference type="InterPro" id="IPR007353">
    <property type="entry name" value="DUF421"/>
</dbReference>
<proteinExistence type="predicted"/>
<feature type="domain" description="YetF C-terminal" evidence="1">
    <location>
        <begin position="2"/>
        <end position="48"/>
    </location>
</feature>
<dbReference type="Proteomes" id="UP001168528">
    <property type="component" value="Unassembled WGS sequence"/>
</dbReference>
<reference evidence="2" key="1">
    <citation type="submission" date="2023-07" db="EMBL/GenBank/DDBJ databases">
        <title>The genome sequence of Rhodocytophaga aerolata KACC 12507.</title>
        <authorList>
            <person name="Zhang X."/>
        </authorList>
    </citation>
    <scope>NUCLEOTIDE SEQUENCE</scope>
    <source>
        <strain evidence="2">KACC 12507</strain>
    </source>
</reference>
<dbReference type="EMBL" id="JAUKPO010000044">
    <property type="protein sequence ID" value="MDO1451142.1"/>
    <property type="molecule type" value="Genomic_DNA"/>
</dbReference>
<evidence type="ECO:0000313" key="3">
    <source>
        <dbReference type="Proteomes" id="UP001168528"/>
    </source>
</evidence>
<organism evidence="2 3">
    <name type="scientific">Rhodocytophaga aerolata</name>
    <dbReference type="NCBI Taxonomy" id="455078"/>
    <lineage>
        <taxon>Bacteria</taxon>
        <taxon>Pseudomonadati</taxon>
        <taxon>Bacteroidota</taxon>
        <taxon>Cytophagia</taxon>
        <taxon>Cytophagales</taxon>
        <taxon>Rhodocytophagaceae</taxon>
        <taxon>Rhodocytophaga</taxon>
    </lineage>
</organism>
<accession>A0ABT8RGB4</accession>